<evidence type="ECO:0000256" key="4">
    <source>
        <dbReference type="ARBA" id="ARBA00022553"/>
    </source>
</evidence>
<keyword evidence="5" id="KW-0808">Transferase</keyword>
<dbReference type="PRINTS" id="PR00344">
    <property type="entry name" value="BCTRLSENSOR"/>
</dbReference>
<comment type="catalytic activity">
    <reaction evidence="1">
        <text>ATP + protein L-histidine = ADP + protein N-phospho-L-histidine.</text>
        <dbReference type="EC" id="2.7.13.3"/>
    </reaction>
</comment>
<comment type="subcellular location">
    <subcellularLocation>
        <location evidence="2">Membrane</location>
    </subcellularLocation>
</comment>
<evidence type="ECO:0000256" key="5">
    <source>
        <dbReference type="ARBA" id="ARBA00022679"/>
    </source>
</evidence>
<dbReference type="SUPFAM" id="SSF47384">
    <property type="entry name" value="Homodimeric domain of signal transducing histidine kinase"/>
    <property type="match status" value="1"/>
</dbReference>
<evidence type="ECO:0000256" key="7">
    <source>
        <dbReference type="ARBA" id="ARBA00022777"/>
    </source>
</evidence>
<dbReference type="SUPFAM" id="SSF55874">
    <property type="entry name" value="ATPase domain of HSP90 chaperone/DNA topoisomerase II/histidine kinase"/>
    <property type="match status" value="1"/>
</dbReference>
<dbReference type="AlphaFoldDB" id="A0A167H6K7"/>
<dbReference type="Proteomes" id="UP000185657">
    <property type="component" value="Unassembled WGS sequence"/>
</dbReference>
<dbReference type="RefSeq" id="WP_066092879.1">
    <property type="nucleotide sequence ID" value="NZ_CP017476.1"/>
</dbReference>
<keyword evidence="6 11" id="KW-0812">Transmembrane</keyword>
<dbReference type="PROSITE" id="PS50885">
    <property type="entry name" value="HAMP"/>
    <property type="match status" value="1"/>
</dbReference>
<dbReference type="EC" id="2.7.13.3" evidence="3"/>
<evidence type="ECO:0000313" key="15">
    <source>
        <dbReference type="EMBL" id="OAD40388.1"/>
    </source>
</evidence>
<evidence type="ECO:0000256" key="9">
    <source>
        <dbReference type="ARBA" id="ARBA00023012"/>
    </source>
</evidence>
<dbReference type="EMBL" id="LVWD01000030">
    <property type="protein sequence ID" value="OAD40388.1"/>
    <property type="molecule type" value="Genomic_DNA"/>
</dbReference>
<sequence length="432" mass="47922">MPWLKAEWRQSLTVKLLATYLAAWLLTLGVLGASFWLLLNNLGAHKAQEATQAISKAMVFDAQGEPVRVDLQGDLTWLPEALPLDLSYQVADLSGRVHLASPSVKSASSNAMPEMYVQTVYRDHEGTTWKVTVSISHRLMALITAHSTKHMESGALAMVGWSILLLGLVLVFTVQRLLRPLKNASHQATKIGPQSLESRLSDKHLPSEIQPLVHAFNQALDRLEAGFRNQQRFLADAAHELKTPLALLRGQIEMGGTGQTEQLLDDVDHLARQVQQLLLLTEVSDASNFKFETIHLLRLAQEVLTFLSPLAEKLGIRTVLNFDDSRVCTQGDRMALFVLLKNLLENALKFAPEGSTVTITLGTNSLTVRDTGPGIAPDHLPLVFERFWRNPDRRHEGAGLGLAICKEIAVSHAWQLSVHRLEPGTEFMLQFN</sequence>
<dbReference type="InterPro" id="IPR036097">
    <property type="entry name" value="HisK_dim/P_sf"/>
</dbReference>
<feature type="domain" description="Histidine kinase" evidence="12">
    <location>
        <begin position="236"/>
        <end position="432"/>
    </location>
</feature>
<evidence type="ECO:0000256" key="2">
    <source>
        <dbReference type="ARBA" id="ARBA00004370"/>
    </source>
</evidence>
<feature type="transmembrane region" description="Helical" evidence="11">
    <location>
        <begin position="20"/>
        <end position="39"/>
    </location>
</feature>
<feature type="domain" description="HAMP" evidence="13">
    <location>
        <begin position="175"/>
        <end position="228"/>
    </location>
</feature>
<dbReference type="Gene3D" id="3.30.565.10">
    <property type="entry name" value="Histidine kinase-like ATPase, C-terminal domain"/>
    <property type="match status" value="1"/>
</dbReference>
<keyword evidence="4" id="KW-0597">Phosphoprotein</keyword>
<dbReference type="STRING" id="1763535.LPB072_06340"/>
<keyword evidence="16" id="KW-1185">Reference proteome</keyword>
<evidence type="ECO:0000313" key="14">
    <source>
        <dbReference type="EMBL" id="AOW12521.1"/>
    </source>
</evidence>
<evidence type="ECO:0000256" key="10">
    <source>
        <dbReference type="ARBA" id="ARBA00023136"/>
    </source>
</evidence>
<dbReference type="InterPro" id="IPR005467">
    <property type="entry name" value="His_kinase_dom"/>
</dbReference>
<dbReference type="CDD" id="cd00075">
    <property type="entry name" value="HATPase"/>
    <property type="match status" value="1"/>
</dbReference>
<evidence type="ECO:0000313" key="17">
    <source>
        <dbReference type="Proteomes" id="UP000185680"/>
    </source>
</evidence>
<accession>A0A167H6K7</accession>
<gene>
    <name evidence="14" type="ORF">LPB072_06340</name>
    <name evidence="15" type="ORF">LPB72_15825</name>
</gene>
<dbReference type="SMART" id="SM00304">
    <property type="entry name" value="HAMP"/>
    <property type="match status" value="1"/>
</dbReference>
<keyword evidence="7" id="KW-0418">Kinase</keyword>
<evidence type="ECO:0000256" key="11">
    <source>
        <dbReference type="SAM" id="Phobius"/>
    </source>
</evidence>
<evidence type="ECO:0000256" key="3">
    <source>
        <dbReference type="ARBA" id="ARBA00012438"/>
    </source>
</evidence>
<dbReference type="EMBL" id="CP017476">
    <property type="protein sequence ID" value="AOW12521.1"/>
    <property type="molecule type" value="Genomic_DNA"/>
</dbReference>
<evidence type="ECO:0000256" key="8">
    <source>
        <dbReference type="ARBA" id="ARBA00022989"/>
    </source>
</evidence>
<keyword evidence="10 11" id="KW-0472">Membrane</keyword>
<dbReference type="KEGG" id="hyl:LPB072_06340"/>
<dbReference type="Pfam" id="PF02518">
    <property type="entry name" value="HATPase_c"/>
    <property type="match status" value="1"/>
</dbReference>
<evidence type="ECO:0000313" key="16">
    <source>
        <dbReference type="Proteomes" id="UP000185657"/>
    </source>
</evidence>
<dbReference type="CDD" id="cd06225">
    <property type="entry name" value="HAMP"/>
    <property type="match status" value="1"/>
</dbReference>
<dbReference type="SMART" id="SM00387">
    <property type="entry name" value="HATPase_c"/>
    <property type="match status" value="1"/>
</dbReference>
<dbReference type="CDD" id="cd00082">
    <property type="entry name" value="HisKA"/>
    <property type="match status" value="1"/>
</dbReference>
<keyword evidence="8 11" id="KW-1133">Transmembrane helix</keyword>
<dbReference type="Pfam" id="PF00512">
    <property type="entry name" value="HisKA"/>
    <property type="match status" value="1"/>
</dbReference>
<organism evidence="14 17">
    <name type="scientific">Hydrogenophaga crassostreae</name>
    <dbReference type="NCBI Taxonomy" id="1763535"/>
    <lineage>
        <taxon>Bacteria</taxon>
        <taxon>Pseudomonadati</taxon>
        <taxon>Pseudomonadota</taxon>
        <taxon>Betaproteobacteria</taxon>
        <taxon>Burkholderiales</taxon>
        <taxon>Comamonadaceae</taxon>
        <taxon>Hydrogenophaga</taxon>
    </lineage>
</organism>
<name>A0A167H6K7_9BURK</name>
<proteinExistence type="predicted"/>
<keyword evidence="9" id="KW-0902">Two-component regulatory system</keyword>
<dbReference type="InterPro" id="IPR050428">
    <property type="entry name" value="TCS_sensor_his_kinase"/>
</dbReference>
<reference evidence="15 16" key="1">
    <citation type="submission" date="2016-02" db="EMBL/GenBank/DDBJ databases">
        <title>Draft genome sequence of Hydrogenophaga sp. LPB0072.</title>
        <authorList>
            <person name="Shin S.-K."/>
            <person name="Yi H."/>
        </authorList>
    </citation>
    <scope>NUCLEOTIDE SEQUENCE [LARGE SCALE GENOMIC DNA]</scope>
    <source>
        <strain evidence="15 16">LPB0072</strain>
    </source>
</reference>
<dbReference type="InterPro" id="IPR003661">
    <property type="entry name" value="HisK_dim/P_dom"/>
</dbReference>
<dbReference type="InterPro" id="IPR004358">
    <property type="entry name" value="Sig_transdc_His_kin-like_C"/>
</dbReference>
<dbReference type="Pfam" id="PF00672">
    <property type="entry name" value="HAMP"/>
    <property type="match status" value="1"/>
</dbReference>
<dbReference type="InterPro" id="IPR003660">
    <property type="entry name" value="HAMP_dom"/>
</dbReference>
<reference evidence="14 17" key="2">
    <citation type="submission" date="2016-10" db="EMBL/GenBank/DDBJ databases">
        <title>Hydorgenophaga sp. LPB0072 isolated from gastropod.</title>
        <authorList>
            <person name="Kim E."/>
            <person name="Yi H."/>
        </authorList>
    </citation>
    <scope>NUCLEOTIDE SEQUENCE [LARGE SCALE GENOMIC DNA]</scope>
    <source>
        <strain evidence="14 17">LPB0072</strain>
    </source>
</reference>
<feature type="transmembrane region" description="Helical" evidence="11">
    <location>
        <begin position="155"/>
        <end position="174"/>
    </location>
</feature>
<dbReference type="GO" id="GO:0000155">
    <property type="term" value="F:phosphorelay sensor kinase activity"/>
    <property type="evidence" value="ECO:0007669"/>
    <property type="project" value="InterPro"/>
</dbReference>
<dbReference type="Proteomes" id="UP000185680">
    <property type="component" value="Chromosome"/>
</dbReference>
<dbReference type="InterPro" id="IPR036890">
    <property type="entry name" value="HATPase_C_sf"/>
</dbReference>
<evidence type="ECO:0000259" key="12">
    <source>
        <dbReference type="PROSITE" id="PS50109"/>
    </source>
</evidence>
<dbReference type="PROSITE" id="PS50109">
    <property type="entry name" value="HIS_KIN"/>
    <property type="match status" value="1"/>
</dbReference>
<dbReference type="SMART" id="SM00388">
    <property type="entry name" value="HisKA"/>
    <property type="match status" value="1"/>
</dbReference>
<evidence type="ECO:0000256" key="6">
    <source>
        <dbReference type="ARBA" id="ARBA00022692"/>
    </source>
</evidence>
<dbReference type="Gene3D" id="1.10.287.130">
    <property type="match status" value="1"/>
</dbReference>
<evidence type="ECO:0000256" key="1">
    <source>
        <dbReference type="ARBA" id="ARBA00000085"/>
    </source>
</evidence>
<dbReference type="GO" id="GO:0016020">
    <property type="term" value="C:membrane"/>
    <property type="evidence" value="ECO:0007669"/>
    <property type="project" value="UniProtKB-SubCell"/>
</dbReference>
<dbReference type="InterPro" id="IPR003594">
    <property type="entry name" value="HATPase_dom"/>
</dbReference>
<dbReference type="PANTHER" id="PTHR45436:SF5">
    <property type="entry name" value="SENSOR HISTIDINE KINASE TRCS"/>
    <property type="match status" value="1"/>
</dbReference>
<dbReference type="PANTHER" id="PTHR45436">
    <property type="entry name" value="SENSOR HISTIDINE KINASE YKOH"/>
    <property type="match status" value="1"/>
</dbReference>
<protein>
    <recommendedName>
        <fullName evidence="3">histidine kinase</fullName>
        <ecNumber evidence="3">2.7.13.3</ecNumber>
    </recommendedName>
</protein>
<evidence type="ECO:0000259" key="13">
    <source>
        <dbReference type="PROSITE" id="PS50885"/>
    </source>
</evidence>
<dbReference type="OrthoDB" id="9809567at2"/>